<dbReference type="Proteomes" id="UP001265550">
    <property type="component" value="Unassembled WGS sequence"/>
</dbReference>
<keyword evidence="2" id="KW-0326">Glycosidase</keyword>
<organism evidence="2 3">
    <name type="scientific">Hydrogenophaga laconesensis</name>
    <dbReference type="NCBI Taxonomy" id="1805971"/>
    <lineage>
        <taxon>Bacteria</taxon>
        <taxon>Pseudomonadati</taxon>
        <taxon>Pseudomonadota</taxon>
        <taxon>Betaproteobacteria</taxon>
        <taxon>Burkholderiales</taxon>
        <taxon>Comamonadaceae</taxon>
        <taxon>Hydrogenophaga</taxon>
    </lineage>
</organism>
<sequence length="248" mass="25979">MKRALVALVLLLGGGVAFAATRRAAASPEPAQGGAPGVLDWPALDAWTFVPGPAPAGGIDTITAWIQANVLETQQKEVTMNPPTTRAANVAALLDAIGWAEGTANQPDPYRVCYAYSHTIQSFADHPYSLGEWPGVVLTAEQCRGAGLNPGCRSTAAGKFQITVTTWRRLKPKLGLVDFSPASQERAAIELLRERGALARIERGDLAGAVAAARSEWASLPGANYAGQGMRSMGDLQARYLNAGGSLA</sequence>
<accession>A0ABU1VDH6</accession>
<evidence type="ECO:0000313" key="3">
    <source>
        <dbReference type="Proteomes" id="UP001265550"/>
    </source>
</evidence>
<dbReference type="SUPFAM" id="SSF53955">
    <property type="entry name" value="Lysozyme-like"/>
    <property type="match status" value="1"/>
</dbReference>
<reference evidence="2 3" key="1">
    <citation type="submission" date="2023-07" db="EMBL/GenBank/DDBJ databases">
        <title>Sorghum-associated microbial communities from plants grown in Nebraska, USA.</title>
        <authorList>
            <person name="Schachtman D."/>
        </authorList>
    </citation>
    <scope>NUCLEOTIDE SEQUENCE [LARGE SCALE GENOMIC DNA]</scope>
    <source>
        <strain evidence="2 3">BE240</strain>
    </source>
</reference>
<keyword evidence="3" id="KW-1185">Reference proteome</keyword>
<dbReference type="CDD" id="cd00736">
    <property type="entry name" value="lambda_lys-like"/>
    <property type="match status" value="1"/>
</dbReference>
<keyword evidence="1" id="KW-0732">Signal</keyword>
<dbReference type="Gene3D" id="1.10.530.10">
    <property type="match status" value="1"/>
</dbReference>
<evidence type="ECO:0000256" key="1">
    <source>
        <dbReference type="SAM" id="SignalP"/>
    </source>
</evidence>
<feature type="chain" id="PRO_5047297337" evidence="1">
    <location>
        <begin position="20"/>
        <end position="248"/>
    </location>
</feature>
<dbReference type="GO" id="GO:0003796">
    <property type="term" value="F:lysozyme activity"/>
    <property type="evidence" value="ECO:0007669"/>
    <property type="project" value="UniProtKB-EC"/>
</dbReference>
<evidence type="ECO:0000313" key="2">
    <source>
        <dbReference type="EMBL" id="MDR7095531.1"/>
    </source>
</evidence>
<protein>
    <submittedName>
        <fullName evidence="2">Lysozyme</fullName>
        <ecNumber evidence="2">3.2.1.17</ecNumber>
    </submittedName>
</protein>
<dbReference type="InterPro" id="IPR023346">
    <property type="entry name" value="Lysozyme-like_dom_sf"/>
</dbReference>
<proteinExistence type="predicted"/>
<feature type="signal peptide" evidence="1">
    <location>
        <begin position="1"/>
        <end position="19"/>
    </location>
</feature>
<dbReference type="EC" id="3.2.1.17" evidence="2"/>
<keyword evidence="2" id="KW-0378">Hydrolase</keyword>
<name>A0ABU1VDH6_9BURK</name>
<comment type="caution">
    <text evidence="2">The sequence shown here is derived from an EMBL/GenBank/DDBJ whole genome shotgun (WGS) entry which is preliminary data.</text>
</comment>
<gene>
    <name evidence="2" type="ORF">J2X09_003282</name>
</gene>
<dbReference type="RefSeq" id="WP_204731214.1">
    <property type="nucleotide sequence ID" value="NZ_JAVDWE010000009.1"/>
</dbReference>
<dbReference type="EMBL" id="JAVDWE010000009">
    <property type="protein sequence ID" value="MDR7095531.1"/>
    <property type="molecule type" value="Genomic_DNA"/>
</dbReference>